<dbReference type="Proteomes" id="UP000694892">
    <property type="component" value="Unassembled WGS sequence"/>
</dbReference>
<organism evidence="1">
    <name type="scientific">Xenopus laevis</name>
    <name type="common">African clawed frog</name>
    <dbReference type="NCBI Taxonomy" id="8355"/>
    <lineage>
        <taxon>Eukaryota</taxon>
        <taxon>Metazoa</taxon>
        <taxon>Chordata</taxon>
        <taxon>Craniata</taxon>
        <taxon>Vertebrata</taxon>
        <taxon>Euteleostomi</taxon>
        <taxon>Amphibia</taxon>
        <taxon>Batrachia</taxon>
        <taxon>Anura</taxon>
        <taxon>Pipoidea</taxon>
        <taxon>Pipidae</taxon>
        <taxon>Xenopodinae</taxon>
        <taxon>Xenopus</taxon>
        <taxon>Xenopus</taxon>
    </lineage>
</organism>
<name>A0A974GY48_XENLA</name>
<accession>A0A974GY48</accession>
<reference evidence="1" key="1">
    <citation type="submission" date="2016-05" db="EMBL/GenBank/DDBJ databases">
        <title>WGS assembly of Xenopus laevis.</title>
        <authorList>
            <person name="Session A."/>
            <person name="Uno Y."/>
            <person name="Kwon T."/>
            <person name="Chapman J."/>
            <person name="Toyoda A."/>
            <person name="Takahashi S."/>
            <person name="Fukui A."/>
            <person name="Hikosaka A."/>
            <person name="Putnam N."/>
            <person name="Stites J."/>
            <person name="Van Heeringen S."/>
            <person name="Quigley I."/>
            <person name="Heinz S."/>
            <person name="Hellsten U."/>
            <person name="Lyons J."/>
            <person name="Suzuki A."/>
            <person name="Kondo M."/>
            <person name="Ogino H."/>
            <person name="Ochi H."/>
            <person name="Bogdanovic O."/>
            <person name="Lister R."/>
            <person name="Georgiou G."/>
            <person name="Paranjpe S."/>
            <person name="Van Kruijsbergen I."/>
            <person name="Mozaffari S."/>
            <person name="Shu S."/>
            <person name="Schmutz J."/>
            <person name="Jenkins J."/>
            <person name="Grimwood J."/>
            <person name="Carlson J."/>
            <person name="Mitros T."/>
            <person name="Simakov O."/>
            <person name="Heald R."/>
            <person name="Miller K."/>
            <person name="Haudenschild C."/>
            <person name="Kuroki Y."/>
            <person name="Tanaka T."/>
            <person name="Michiue T."/>
            <person name="Watanabe M."/>
            <person name="Kinoshita T."/>
            <person name="Ohta Y."/>
            <person name="Mawaribuchi S."/>
            <person name="Suzuki Y."/>
            <person name="Haramoto Y."/>
            <person name="Yamamoto T."/>
            <person name="Takagi C."/>
            <person name="Kitzman J."/>
            <person name="Shendure J."/>
            <person name="Nakayama T."/>
            <person name="Izutsu Y."/>
            <person name="Robert J."/>
            <person name="Dichmann D."/>
            <person name="Flajnik M."/>
            <person name="Houston D."/>
            <person name="Marcotte E."/>
            <person name="Wallingford J."/>
            <person name="Ito Y."/>
            <person name="Asashima M."/>
            <person name="Ueno N."/>
            <person name="Matsuda Y."/>
            <person name="Jan Veenstra G."/>
            <person name="Fujiyama A."/>
            <person name="Harland R."/>
            <person name="Taira M."/>
            <person name="Rokhsar D.S."/>
        </authorList>
    </citation>
    <scope>NUCLEOTIDE SEQUENCE</scope>
    <source>
        <strain evidence="1">J</strain>
        <tissue evidence="1">Blood</tissue>
    </source>
</reference>
<dbReference type="AlphaFoldDB" id="A0A974GY48"/>
<dbReference type="EMBL" id="KV514347">
    <property type="protein sequence ID" value="OCT55235.1"/>
    <property type="molecule type" value="Genomic_DNA"/>
</dbReference>
<gene>
    <name evidence="1" type="ORF">XELAEV_18003653mg</name>
</gene>
<proteinExistence type="predicted"/>
<sequence length="68" mass="7840">MSGFEFGYLLFIQAGQLLYSDVEYVGTIYVNNNFLSWFESSETWKKLLIIKPRNVQIPVTYSIVPGLT</sequence>
<protein>
    <submittedName>
        <fullName evidence="1">Uncharacterized protein</fullName>
    </submittedName>
</protein>
<evidence type="ECO:0000313" key="1">
    <source>
        <dbReference type="EMBL" id="OCT55235.1"/>
    </source>
</evidence>